<dbReference type="Gene3D" id="1.10.357.10">
    <property type="entry name" value="Tetracycline Repressor, domain 2"/>
    <property type="match status" value="1"/>
</dbReference>
<keyword evidence="2 4" id="KW-0238">DNA-binding</keyword>
<dbReference type="Pfam" id="PF00440">
    <property type="entry name" value="TetR_N"/>
    <property type="match status" value="1"/>
</dbReference>
<comment type="caution">
    <text evidence="6">The sequence shown here is derived from an EMBL/GenBank/DDBJ whole genome shotgun (WGS) entry which is preliminary data.</text>
</comment>
<name>A0A179SEK5_9HYPH</name>
<dbReference type="AlphaFoldDB" id="A0A179SEK5"/>
<evidence type="ECO:0000313" key="6">
    <source>
        <dbReference type="EMBL" id="OAS25883.1"/>
    </source>
</evidence>
<dbReference type="RefSeq" id="WP_064503878.1">
    <property type="nucleotide sequence ID" value="NZ_LWHQ01000015.1"/>
</dbReference>
<accession>A0A179SEK5</accession>
<dbReference type="InterPro" id="IPR011075">
    <property type="entry name" value="TetR_C"/>
</dbReference>
<keyword evidence="1" id="KW-0805">Transcription regulation</keyword>
<evidence type="ECO:0000259" key="5">
    <source>
        <dbReference type="PROSITE" id="PS50977"/>
    </source>
</evidence>
<evidence type="ECO:0000256" key="2">
    <source>
        <dbReference type="ARBA" id="ARBA00023125"/>
    </source>
</evidence>
<dbReference type="InterPro" id="IPR001647">
    <property type="entry name" value="HTH_TetR"/>
</dbReference>
<dbReference type="Proteomes" id="UP000078316">
    <property type="component" value="Unassembled WGS sequence"/>
</dbReference>
<reference evidence="6 7" key="1">
    <citation type="submission" date="2016-04" db="EMBL/GenBank/DDBJ databases">
        <authorList>
            <person name="Evans L.H."/>
            <person name="Alamgir A."/>
            <person name="Owens N."/>
            <person name="Weber N.D."/>
            <person name="Virtaneva K."/>
            <person name="Barbian K."/>
            <person name="Babar A."/>
            <person name="Rosenke K."/>
        </authorList>
    </citation>
    <scope>NUCLEOTIDE SEQUENCE [LARGE SCALE GENOMIC DNA]</scope>
    <source>
        <strain evidence="6 7">PMB02</strain>
    </source>
</reference>
<dbReference type="GO" id="GO:0003677">
    <property type="term" value="F:DNA binding"/>
    <property type="evidence" value="ECO:0007669"/>
    <property type="project" value="UniProtKB-UniRule"/>
</dbReference>
<dbReference type="PROSITE" id="PS50977">
    <property type="entry name" value="HTH_TETR_2"/>
    <property type="match status" value="1"/>
</dbReference>
<dbReference type="Pfam" id="PF16859">
    <property type="entry name" value="TetR_C_11"/>
    <property type="match status" value="1"/>
</dbReference>
<dbReference type="OrthoDB" id="9796019at2"/>
<dbReference type="SUPFAM" id="SSF48498">
    <property type="entry name" value="Tetracyclin repressor-like, C-terminal domain"/>
    <property type="match status" value="1"/>
</dbReference>
<dbReference type="Gene3D" id="1.10.10.60">
    <property type="entry name" value="Homeodomain-like"/>
    <property type="match status" value="1"/>
</dbReference>
<evidence type="ECO:0000256" key="1">
    <source>
        <dbReference type="ARBA" id="ARBA00023015"/>
    </source>
</evidence>
<dbReference type="EMBL" id="LWHQ01000015">
    <property type="protein sequence ID" value="OAS25883.1"/>
    <property type="molecule type" value="Genomic_DNA"/>
</dbReference>
<feature type="DNA-binding region" description="H-T-H motif" evidence="4">
    <location>
        <begin position="37"/>
        <end position="56"/>
    </location>
</feature>
<feature type="domain" description="HTH tetR-type" evidence="5">
    <location>
        <begin position="14"/>
        <end position="74"/>
    </location>
</feature>
<evidence type="ECO:0000256" key="4">
    <source>
        <dbReference type="PROSITE-ProRule" id="PRU00335"/>
    </source>
</evidence>
<gene>
    <name evidence="6" type="ORF">A5481_08640</name>
</gene>
<dbReference type="STRING" id="427683.A5481_08640"/>
<protein>
    <submittedName>
        <fullName evidence="6">TetR family transcriptional regulator</fullName>
    </submittedName>
</protein>
<evidence type="ECO:0000313" key="7">
    <source>
        <dbReference type="Proteomes" id="UP000078316"/>
    </source>
</evidence>
<dbReference type="InterPro" id="IPR009057">
    <property type="entry name" value="Homeodomain-like_sf"/>
</dbReference>
<organism evidence="6 7">
    <name type="scientific">Methylobacterium platani</name>
    <dbReference type="NCBI Taxonomy" id="427683"/>
    <lineage>
        <taxon>Bacteria</taxon>
        <taxon>Pseudomonadati</taxon>
        <taxon>Pseudomonadota</taxon>
        <taxon>Alphaproteobacteria</taxon>
        <taxon>Hyphomicrobiales</taxon>
        <taxon>Methylobacteriaceae</taxon>
        <taxon>Methylobacterium</taxon>
    </lineage>
</organism>
<keyword evidence="3" id="KW-0804">Transcription</keyword>
<dbReference type="SUPFAM" id="SSF46689">
    <property type="entry name" value="Homeodomain-like"/>
    <property type="match status" value="1"/>
</dbReference>
<proteinExistence type="predicted"/>
<dbReference type="InterPro" id="IPR036271">
    <property type="entry name" value="Tet_transcr_reg_TetR-rel_C_sf"/>
</dbReference>
<evidence type="ECO:0000256" key="3">
    <source>
        <dbReference type="ARBA" id="ARBA00023163"/>
    </source>
</evidence>
<sequence>MADREGPRPGGRSARVQASVHRATRALLARMDRAEVTIPLIAQEAGVTPSTIYRRWGELGELLADVAVERLRPDMVPVETGGGRGDLLAWAEQYAEEMSSGIGREMIRDVLAAEGAAGPRRCCSYARQQIAVIARRAAARGEAFPDIDAVLDRVIAPILFRILFDEALGPEQVGGLVACAFAAVERGGARGRVSGSRRTDAG</sequence>